<sequence>MEQYQGKKILVVGLGLQGGGVGIAKFFAELGAKVTVTDKKTQERLFSSIQALKDYPITFHLGHHQLKDFIEADSIFKGPSVPWTLPEIIEAEKRHIPVEMELSFFTSNFPGKIIGITGTRGKSTITHLIYKLLKQSGFSIYLGGGLPGISTINYLKTLGKKDWVVMELSSWALSGFHRKKISPHIAVFTNFYPDHLNYYKNIDDYLFDKKAIYQYQKENDYLVVNKTLLHYINIMKSEVKIFLKEDFSYQLKYLRGEHNLENAAAALQVARILKIDEKRAINIISNFKGLPYRQEIIGEKNNVIFVNDTTSTTPIATIKAIDSFGDKKIILILGGNSKNLPTDTLIKRLIKVKKVILLAGSFTDQILDTLRVSYLDKLSNKVYDNLEEAVNEAYRLAKETKGSCVLFSPGATSFAMFNNEFHRGDEFNRIVKEIINL</sequence>
<comment type="function">
    <text evidence="7 8">Cell wall formation. Catalyzes the addition of glutamate to the nucleotide precursor UDP-N-acetylmuramoyl-L-alanine (UMA).</text>
</comment>
<evidence type="ECO:0000256" key="2">
    <source>
        <dbReference type="ARBA" id="ARBA00004752"/>
    </source>
</evidence>
<dbReference type="Gene3D" id="3.90.190.20">
    <property type="entry name" value="Mur ligase, C-terminal domain"/>
    <property type="match status" value="1"/>
</dbReference>
<comment type="subcellular location">
    <subcellularLocation>
        <location evidence="1 7 8">Cytoplasm</location>
    </subcellularLocation>
</comment>
<dbReference type="Proteomes" id="UP000231025">
    <property type="component" value="Unassembled WGS sequence"/>
</dbReference>
<evidence type="ECO:0000259" key="9">
    <source>
        <dbReference type="Pfam" id="PF02875"/>
    </source>
</evidence>
<dbReference type="InterPro" id="IPR036615">
    <property type="entry name" value="Mur_ligase_C_dom_sf"/>
</dbReference>
<dbReference type="Gene3D" id="3.40.1190.10">
    <property type="entry name" value="Mur-like, catalytic domain"/>
    <property type="match status" value="1"/>
</dbReference>
<dbReference type="EMBL" id="PCRE01000034">
    <property type="protein sequence ID" value="PIP14960.1"/>
    <property type="molecule type" value="Genomic_DNA"/>
</dbReference>
<name>A0A2G9Y6W3_9BACT</name>
<evidence type="ECO:0000256" key="8">
    <source>
        <dbReference type="RuleBase" id="RU003664"/>
    </source>
</evidence>
<dbReference type="InterPro" id="IPR005762">
    <property type="entry name" value="MurD"/>
</dbReference>
<dbReference type="InterPro" id="IPR004101">
    <property type="entry name" value="Mur_ligase_C"/>
</dbReference>
<dbReference type="EC" id="6.3.2.9" evidence="7 8"/>
<evidence type="ECO:0000256" key="7">
    <source>
        <dbReference type="HAMAP-Rule" id="MF_00639"/>
    </source>
</evidence>
<evidence type="ECO:0000256" key="1">
    <source>
        <dbReference type="ARBA" id="ARBA00004496"/>
    </source>
</evidence>
<comment type="catalytic activity">
    <reaction evidence="7 8">
        <text>UDP-N-acetyl-alpha-D-muramoyl-L-alanine + D-glutamate + ATP = UDP-N-acetyl-alpha-D-muramoyl-L-alanyl-D-glutamate + ADP + phosphate + H(+)</text>
        <dbReference type="Rhea" id="RHEA:16429"/>
        <dbReference type="ChEBI" id="CHEBI:15378"/>
        <dbReference type="ChEBI" id="CHEBI:29986"/>
        <dbReference type="ChEBI" id="CHEBI:30616"/>
        <dbReference type="ChEBI" id="CHEBI:43474"/>
        <dbReference type="ChEBI" id="CHEBI:83898"/>
        <dbReference type="ChEBI" id="CHEBI:83900"/>
        <dbReference type="ChEBI" id="CHEBI:456216"/>
        <dbReference type="EC" id="6.3.2.9"/>
    </reaction>
</comment>
<gene>
    <name evidence="7 11" type="primary">murD</name>
    <name evidence="11" type="ORF">COX47_02365</name>
</gene>
<dbReference type="GO" id="GO:0005737">
    <property type="term" value="C:cytoplasm"/>
    <property type="evidence" value="ECO:0007669"/>
    <property type="project" value="UniProtKB-SubCell"/>
</dbReference>
<dbReference type="UniPathway" id="UPA00219"/>
<dbReference type="GO" id="GO:0005524">
    <property type="term" value="F:ATP binding"/>
    <property type="evidence" value="ECO:0007669"/>
    <property type="project" value="UniProtKB-UniRule"/>
</dbReference>
<protein>
    <recommendedName>
        <fullName evidence="7 8">UDP-N-acetylmuramoylalanine--D-glutamate ligase</fullName>
        <ecNumber evidence="7 8">6.3.2.9</ecNumber>
    </recommendedName>
    <alternativeName>
        <fullName evidence="7">D-glutamic acid-adding enzyme</fullName>
    </alternativeName>
    <alternativeName>
        <fullName evidence="7">UDP-N-acetylmuramoyl-L-alanyl-D-glutamate synthetase</fullName>
    </alternativeName>
</protein>
<comment type="caution">
    <text evidence="11">The sequence shown here is derived from an EMBL/GenBank/DDBJ whole genome shotgun (WGS) entry which is preliminary data.</text>
</comment>
<evidence type="ECO:0000313" key="12">
    <source>
        <dbReference type="Proteomes" id="UP000231025"/>
    </source>
</evidence>
<evidence type="ECO:0000313" key="11">
    <source>
        <dbReference type="EMBL" id="PIP14960.1"/>
    </source>
</evidence>
<evidence type="ECO:0000256" key="6">
    <source>
        <dbReference type="ARBA" id="ARBA00022840"/>
    </source>
</evidence>
<dbReference type="HAMAP" id="MF_00639">
    <property type="entry name" value="MurD"/>
    <property type="match status" value="1"/>
</dbReference>
<dbReference type="NCBIfam" id="TIGR01087">
    <property type="entry name" value="murD"/>
    <property type="match status" value="1"/>
</dbReference>
<dbReference type="SUPFAM" id="SSF51984">
    <property type="entry name" value="MurCD N-terminal domain"/>
    <property type="match status" value="1"/>
</dbReference>
<dbReference type="GO" id="GO:0051301">
    <property type="term" value="P:cell division"/>
    <property type="evidence" value="ECO:0007669"/>
    <property type="project" value="UniProtKB-KW"/>
</dbReference>
<dbReference type="SUPFAM" id="SSF53244">
    <property type="entry name" value="MurD-like peptide ligases, peptide-binding domain"/>
    <property type="match status" value="1"/>
</dbReference>
<dbReference type="PANTHER" id="PTHR43692:SF1">
    <property type="entry name" value="UDP-N-ACETYLMURAMOYLALANINE--D-GLUTAMATE LIGASE"/>
    <property type="match status" value="1"/>
</dbReference>
<feature type="domain" description="Mur ligase C-terminal" evidence="9">
    <location>
        <begin position="293"/>
        <end position="408"/>
    </location>
</feature>
<keyword evidence="4 7" id="KW-0436">Ligase</keyword>
<evidence type="ECO:0000256" key="4">
    <source>
        <dbReference type="ARBA" id="ARBA00022598"/>
    </source>
</evidence>
<dbReference type="Pfam" id="PF02875">
    <property type="entry name" value="Mur_ligase_C"/>
    <property type="match status" value="1"/>
</dbReference>
<evidence type="ECO:0000256" key="5">
    <source>
        <dbReference type="ARBA" id="ARBA00022741"/>
    </source>
</evidence>
<feature type="binding site" evidence="7">
    <location>
        <begin position="118"/>
        <end position="124"/>
    </location>
    <ligand>
        <name>ATP</name>
        <dbReference type="ChEBI" id="CHEBI:30616"/>
    </ligand>
</feature>
<evidence type="ECO:0000259" key="10">
    <source>
        <dbReference type="Pfam" id="PF08245"/>
    </source>
</evidence>
<dbReference type="GO" id="GO:0071555">
    <property type="term" value="P:cell wall organization"/>
    <property type="evidence" value="ECO:0007669"/>
    <property type="project" value="UniProtKB-KW"/>
</dbReference>
<evidence type="ECO:0000256" key="3">
    <source>
        <dbReference type="ARBA" id="ARBA00022490"/>
    </source>
</evidence>
<feature type="domain" description="Mur ligase central" evidence="10">
    <location>
        <begin position="116"/>
        <end position="228"/>
    </location>
</feature>
<dbReference type="GO" id="GO:0008764">
    <property type="term" value="F:UDP-N-acetylmuramoylalanine-D-glutamate ligase activity"/>
    <property type="evidence" value="ECO:0007669"/>
    <property type="project" value="UniProtKB-UniRule"/>
</dbReference>
<keyword evidence="5 7" id="KW-0547">Nucleotide-binding</keyword>
<organism evidence="11 12">
    <name type="scientific">Candidatus Roizmanbacteria bacterium CG23_combo_of_CG06-09_8_20_14_all_35_49</name>
    <dbReference type="NCBI Taxonomy" id="1974863"/>
    <lineage>
        <taxon>Bacteria</taxon>
        <taxon>Candidatus Roizmaniibacteriota</taxon>
    </lineage>
</organism>
<keyword evidence="7 8" id="KW-0573">Peptidoglycan synthesis</keyword>
<dbReference type="Gene3D" id="3.40.50.720">
    <property type="entry name" value="NAD(P)-binding Rossmann-like Domain"/>
    <property type="match status" value="1"/>
</dbReference>
<keyword evidence="3 7" id="KW-0963">Cytoplasm</keyword>
<dbReference type="PANTHER" id="PTHR43692">
    <property type="entry name" value="UDP-N-ACETYLMURAMOYLALANINE--D-GLUTAMATE LIGASE"/>
    <property type="match status" value="1"/>
</dbReference>
<dbReference type="AlphaFoldDB" id="A0A2G9Y6W3"/>
<dbReference type="Pfam" id="PF21799">
    <property type="entry name" value="MurD-like_N"/>
    <property type="match status" value="1"/>
</dbReference>
<dbReference type="Pfam" id="PF08245">
    <property type="entry name" value="Mur_ligase_M"/>
    <property type="match status" value="1"/>
</dbReference>
<reference evidence="11 12" key="1">
    <citation type="submission" date="2017-09" db="EMBL/GenBank/DDBJ databases">
        <title>Depth-based differentiation of microbial function through sediment-hosted aquifers and enrichment of novel symbionts in the deep terrestrial subsurface.</title>
        <authorList>
            <person name="Probst A.J."/>
            <person name="Ladd B."/>
            <person name="Jarett J.K."/>
            <person name="Geller-Mcgrath D.E."/>
            <person name="Sieber C.M."/>
            <person name="Emerson J.B."/>
            <person name="Anantharaman K."/>
            <person name="Thomas B.C."/>
            <person name="Malmstrom R."/>
            <person name="Stieglmeier M."/>
            <person name="Klingl A."/>
            <person name="Woyke T."/>
            <person name="Ryan C.M."/>
            <person name="Banfield J.F."/>
        </authorList>
    </citation>
    <scope>NUCLEOTIDE SEQUENCE [LARGE SCALE GENOMIC DNA]</scope>
    <source>
        <strain evidence="11">CG23_combo_of_CG06-09_8_20_14_all_35_49</strain>
    </source>
</reference>
<dbReference type="SUPFAM" id="SSF53623">
    <property type="entry name" value="MurD-like peptide ligases, catalytic domain"/>
    <property type="match status" value="1"/>
</dbReference>
<accession>A0A2G9Y6W3</accession>
<comment type="similarity">
    <text evidence="7">Belongs to the MurCDEF family.</text>
</comment>
<dbReference type="InterPro" id="IPR013221">
    <property type="entry name" value="Mur_ligase_cen"/>
</dbReference>
<dbReference type="InterPro" id="IPR036565">
    <property type="entry name" value="Mur-like_cat_sf"/>
</dbReference>
<keyword evidence="7 8" id="KW-0133">Cell shape</keyword>
<comment type="pathway">
    <text evidence="2 7 8">Cell wall biogenesis; peptidoglycan biosynthesis.</text>
</comment>
<keyword evidence="7 8" id="KW-0131">Cell cycle</keyword>
<keyword evidence="6 7" id="KW-0067">ATP-binding</keyword>
<proteinExistence type="inferred from homology"/>
<dbReference type="GO" id="GO:0008360">
    <property type="term" value="P:regulation of cell shape"/>
    <property type="evidence" value="ECO:0007669"/>
    <property type="project" value="UniProtKB-KW"/>
</dbReference>
<dbReference type="GO" id="GO:0009252">
    <property type="term" value="P:peptidoglycan biosynthetic process"/>
    <property type="evidence" value="ECO:0007669"/>
    <property type="project" value="UniProtKB-UniRule"/>
</dbReference>
<keyword evidence="7 8" id="KW-0132">Cell division</keyword>
<keyword evidence="7 8" id="KW-0961">Cell wall biogenesis/degradation</keyword>